<comment type="caution">
    <text evidence="1">The sequence shown here is derived from an EMBL/GenBank/DDBJ whole genome shotgun (WGS) entry which is preliminary data.</text>
</comment>
<name>A0ACC3DZA4_9PEZI</name>
<sequence length="177" mass="20010">MAATDTLPRTTTAKPTSSASAPASPNDDPFTYYTWSTFFAALSGQASPHERAQYFRARDIANEESDVKRISSHVDYLYTYSPLIRFMREEIQKLGHDVPPSVVRCRRCEGSSAGGGFNPDHGILLCSNYMKSRGHVEDTLAHEMVHVYDHLRWKFDKLDLRHAACTEVTHFLLSRLS</sequence>
<evidence type="ECO:0000313" key="1">
    <source>
        <dbReference type="EMBL" id="KAK3082206.1"/>
    </source>
</evidence>
<proteinExistence type="predicted"/>
<evidence type="ECO:0000313" key="2">
    <source>
        <dbReference type="Proteomes" id="UP001186974"/>
    </source>
</evidence>
<protein>
    <submittedName>
        <fullName evidence="1">Uncharacterized protein</fullName>
    </submittedName>
</protein>
<keyword evidence="2" id="KW-1185">Reference proteome</keyword>
<gene>
    <name evidence="1" type="ORF">LTS18_013090</name>
</gene>
<organism evidence="1 2">
    <name type="scientific">Coniosporium uncinatum</name>
    <dbReference type="NCBI Taxonomy" id="93489"/>
    <lineage>
        <taxon>Eukaryota</taxon>
        <taxon>Fungi</taxon>
        <taxon>Dikarya</taxon>
        <taxon>Ascomycota</taxon>
        <taxon>Pezizomycotina</taxon>
        <taxon>Dothideomycetes</taxon>
        <taxon>Dothideomycetes incertae sedis</taxon>
        <taxon>Coniosporium</taxon>
    </lineage>
</organism>
<dbReference type="EMBL" id="JAWDJW010000004">
    <property type="protein sequence ID" value="KAK3082206.1"/>
    <property type="molecule type" value="Genomic_DNA"/>
</dbReference>
<reference evidence="1" key="1">
    <citation type="submission" date="2024-09" db="EMBL/GenBank/DDBJ databases">
        <title>Black Yeasts Isolated from many extreme environments.</title>
        <authorList>
            <person name="Coleine C."/>
            <person name="Stajich J.E."/>
            <person name="Selbmann L."/>
        </authorList>
    </citation>
    <scope>NUCLEOTIDE SEQUENCE</scope>
    <source>
        <strain evidence="1">CCFEE 5737</strain>
    </source>
</reference>
<accession>A0ACC3DZA4</accession>
<dbReference type="Proteomes" id="UP001186974">
    <property type="component" value="Unassembled WGS sequence"/>
</dbReference>